<dbReference type="InterPro" id="IPR007117">
    <property type="entry name" value="Expansin_CBD"/>
</dbReference>
<evidence type="ECO:0000259" key="4">
    <source>
        <dbReference type="PROSITE" id="PS50843"/>
    </source>
</evidence>
<reference evidence="5" key="2">
    <citation type="submission" date="2018-05" db="EMBL/GenBank/DDBJ databases">
        <title>OpunRS2 (Oryza punctata Reference Sequence Version 2).</title>
        <authorList>
            <person name="Zhang J."/>
            <person name="Kudrna D."/>
            <person name="Lee S."/>
            <person name="Talag J."/>
            <person name="Welchert J."/>
            <person name="Wing R.A."/>
        </authorList>
    </citation>
    <scope>NUCLEOTIDE SEQUENCE [LARGE SCALE GENOMIC DNA]</scope>
</reference>
<proteinExistence type="predicted"/>
<evidence type="ECO:0000256" key="1">
    <source>
        <dbReference type="ARBA" id="ARBA00004613"/>
    </source>
</evidence>
<evidence type="ECO:0000256" key="3">
    <source>
        <dbReference type="SAM" id="MobiDB-lite"/>
    </source>
</evidence>
<keyword evidence="6" id="KW-1185">Reference proteome</keyword>
<dbReference type="InterPro" id="IPR005453">
    <property type="entry name" value="Allergen_Lolp2"/>
</dbReference>
<dbReference type="GO" id="GO:0005576">
    <property type="term" value="C:extracellular region"/>
    <property type="evidence" value="ECO:0007669"/>
    <property type="project" value="UniProtKB-SubCell"/>
</dbReference>
<dbReference type="Gramene" id="OPUNC06G21450.1">
    <property type="protein sequence ID" value="OPUNC06G21450.1"/>
    <property type="gene ID" value="OPUNC06G21450"/>
</dbReference>
<dbReference type="PROSITE" id="PS50843">
    <property type="entry name" value="EXPANSIN_CBD"/>
    <property type="match status" value="1"/>
</dbReference>
<dbReference type="STRING" id="4537.A0A0E0LEC1"/>
<dbReference type="Gene3D" id="2.60.40.760">
    <property type="entry name" value="Expansin, cellulose-binding-like domain"/>
    <property type="match status" value="1"/>
</dbReference>
<protein>
    <recommendedName>
        <fullName evidence="4">Expansin-like CBD domain-containing protein</fullName>
    </recommendedName>
</protein>
<dbReference type="InterPro" id="IPR036749">
    <property type="entry name" value="Expansin_CBD_sf"/>
</dbReference>
<organism evidence="5">
    <name type="scientific">Oryza punctata</name>
    <name type="common">Red rice</name>
    <dbReference type="NCBI Taxonomy" id="4537"/>
    <lineage>
        <taxon>Eukaryota</taxon>
        <taxon>Viridiplantae</taxon>
        <taxon>Streptophyta</taxon>
        <taxon>Embryophyta</taxon>
        <taxon>Tracheophyta</taxon>
        <taxon>Spermatophyta</taxon>
        <taxon>Magnoliopsida</taxon>
        <taxon>Liliopsida</taxon>
        <taxon>Poales</taxon>
        <taxon>Poaceae</taxon>
        <taxon>BOP clade</taxon>
        <taxon>Oryzoideae</taxon>
        <taxon>Oryzeae</taxon>
        <taxon>Oryzinae</taxon>
        <taxon>Oryza</taxon>
    </lineage>
</organism>
<feature type="region of interest" description="Disordered" evidence="3">
    <location>
        <begin position="102"/>
        <end position="132"/>
    </location>
</feature>
<dbReference type="HOGENOM" id="CLU_1095762_0_0_1"/>
<dbReference type="PRINTS" id="PR01637">
    <property type="entry name" value="LOLP2ALLERGN"/>
</dbReference>
<dbReference type="EnsemblPlants" id="OPUNC06G21450.1">
    <property type="protein sequence ID" value="OPUNC06G21450.1"/>
    <property type="gene ID" value="OPUNC06G21450"/>
</dbReference>
<evidence type="ECO:0000313" key="5">
    <source>
        <dbReference type="EnsemblPlants" id="OPUNC06G21450.1"/>
    </source>
</evidence>
<evidence type="ECO:0000256" key="2">
    <source>
        <dbReference type="ARBA" id="ARBA00022525"/>
    </source>
</evidence>
<sequence>MPYRLKQANGGGEKENVTDRVCYHRNPRHGLLNQDLRHRIERLSVKLEHGATRSSTLPLDPSSMPLEDGGGSFLEKQFLLCCYNNLVLFVQAAVVAAVQERRGDGGGHGINHNGRSSQTEREESGASELGRKGARREMCAAKHAPDTVAVAALLVIGSCATKLTFKVGEGSSGTSLELVTNVAIFEVEVKENTGKDWVALKESSAKTWTLKSEKLLKGPFSVCFLFKNSGYHVVDDIIPESFTVGSEYKSGINL</sequence>
<dbReference type="Proteomes" id="UP000026962">
    <property type="component" value="Chromosome 6"/>
</dbReference>
<dbReference type="AlphaFoldDB" id="A0A0E0LEC1"/>
<comment type="subcellular location">
    <subcellularLocation>
        <location evidence="1">Secreted</location>
    </subcellularLocation>
</comment>
<keyword evidence="2" id="KW-0964">Secreted</keyword>
<dbReference type="SUPFAM" id="SSF49590">
    <property type="entry name" value="PHL pollen allergen"/>
    <property type="match status" value="1"/>
</dbReference>
<accession>A0A0E0LEC1</accession>
<feature type="compositionally biased region" description="Basic and acidic residues" evidence="3">
    <location>
        <begin position="118"/>
        <end position="132"/>
    </location>
</feature>
<name>A0A0E0LEC1_ORYPU</name>
<feature type="domain" description="Expansin-like CBD" evidence="4">
    <location>
        <begin position="184"/>
        <end position="250"/>
    </location>
</feature>
<dbReference type="Pfam" id="PF01357">
    <property type="entry name" value="Expansin_C"/>
    <property type="match status" value="1"/>
</dbReference>
<evidence type="ECO:0000313" key="6">
    <source>
        <dbReference type="Proteomes" id="UP000026962"/>
    </source>
</evidence>
<reference evidence="5" key="1">
    <citation type="submission" date="2015-04" db="UniProtKB">
        <authorList>
            <consortium name="EnsemblPlants"/>
        </authorList>
    </citation>
    <scope>IDENTIFICATION</scope>
</reference>